<dbReference type="Proteomes" id="UP000683246">
    <property type="component" value="Chromosome"/>
</dbReference>
<sequence>MKKNRIIVCFLLVFIMMAAIGCQKKEEKKLPTMGVTEGNTYTNDFINLTVDIPEGWSQASEEERLQETFLSEMSDITAQEDVCIMKLTSEDQMGTVLCKVHPMKKDLYTTEKEYVESICDLIETIYDDHVGEVEEGTFADLKCASLKANKQSLKYQNYSVMVDDYIVEIEASYIENEANTKGVQDIFDSVTFNNEK</sequence>
<dbReference type="AlphaFoldDB" id="A0A8J8SHT5"/>
<proteinExistence type="predicted"/>
<dbReference type="PROSITE" id="PS51257">
    <property type="entry name" value="PROKAR_LIPOPROTEIN"/>
    <property type="match status" value="1"/>
</dbReference>
<evidence type="ECO:0008006" key="3">
    <source>
        <dbReference type="Google" id="ProtNLM"/>
    </source>
</evidence>
<gene>
    <name evidence="1" type="ORF">HZI73_16310</name>
</gene>
<dbReference type="KEGG" id="vpy:HZI73_16310"/>
<accession>A0A8J8SHT5</accession>
<evidence type="ECO:0000313" key="1">
    <source>
        <dbReference type="EMBL" id="QUI23759.1"/>
    </source>
</evidence>
<dbReference type="EMBL" id="CP058649">
    <property type="protein sequence ID" value="QUI23759.1"/>
    <property type="molecule type" value="Genomic_DNA"/>
</dbReference>
<keyword evidence="2" id="KW-1185">Reference proteome</keyword>
<organism evidence="1 2">
    <name type="scientific">Vallitalea pronyensis</name>
    <dbReference type="NCBI Taxonomy" id="1348613"/>
    <lineage>
        <taxon>Bacteria</taxon>
        <taxon>Bacillati</taxon>
        <taxon>Bacillota</taxon>
        <taxon>Clostridia</taxon>
        <taxon>Lachnospirales</taxon>
        <taxon>Vallitaleaceae</taxon>
        <taxon>Vallitalea</taxon>
    </lineage>
</organism>
<protein>
    <recommendedName>
        <fullName evidence="3">Lipoprotein</fullName>
    </recommendedName>
</protein>
<reference evidence="1" key="1">
    <citation type="submission" date="2020-07" db="EMBL/GenBank/DDBJ databases">
        <title>Vallitalea pronyensis genome.</title>
        <authorList>
            <person name="Postec A."/>
        </authorList>
    </citation>
    <scope>NUCLEOTIDE SEQUENCE</scope>
    <source>
        <strain evidence="1">FatNI3</strain>
    </source>
</reference>
<dbReference type="RefSeq" id="WP_212694445.1">
    <property type="nucleotide sequence ID" value="NZ_CP058649.1"/>
</dbReference>
<name>A0A8J8SHT5_9FIRM</name>
<evidence type="ECO:0000313" key="2">
    <source>
        <dbReference type="Proteomes" id="UP000683246"/>
    </source>
</evidence>